<evidence type="ECO:0000313" key="2">
    <source>
        <dbReference type="EMBL" id="MCF6379262.1"/>
    </source>
</evidence>
<name>A0ABS9HDJ2_9ACTN</name>
<sequence length="420" mass="42345">MGMARRAPVALAGGSVVSGLLAYVLFALVTRGLGAEAAAPVSVLWTQWTFAAAALTFPLQHWITRSTVAGHEGSVRRAAPRVAAVVVATSLVLGLVAWLLRDRLFHRDDAWFPVLVVAVTLASAAVGVVRGGLAGRGRFVAVAWSLVAENALRCVLVTGLLVAEVHDPVVHGVALVAGGLVAAWPSAWRLGRAGDTAGDAGAFAFLGGAAGAQVVGQGVLTGGAVLLALLGGSPLEVTAMFAALALFRAPYMVVLGTLPQLTERVTTHVVTGAVDRLRLLARRLAVVTVVAVPLAGLFGWALGPWLLRLVFGSTVDVGAGVAGVIASACTLAVANVVVMVAALAGDRPLRVVGAWAAAVLAGAIAVVVLAGWAPVARTATAFLVTEAAATLALAVVARGSLRLGQAGRSGLTATSSTDEP</sequence>
<evidence type="ECO:0008006" key="4">
    <source>
        <dbReference type="Google" id="ProtNLM"/>
    </source>
</evidence>
<dbReference type="EMBL" id="JAKJHZ010000010">
    <property type="protein sequence ID" value="MCF6379262.1"/>
    <property type="molecule type" value="Genomic_DNA"/>
</dbReference>
<feature type="transmembrane region" description="Helical" evidence="1">
    <location>
        <begin position="110"/>
        <end position="129"/>
    </location>
</feature>
<feature type="transmembrane region" description="Helical" evidence="1">
    <location>
        <begin position="379"/>
        <end position="401"/>
    </location>
</feature>
<feature type="transmembrane region" description="Helical" evidence="1">
    <location>
        <begin position="78"/>
        <end position="98"/>
    </location>
</feature>
<evidence type="ECO:0000313" key="3">
    <source>
        <dbReference type="Proteomes" id="UP001201161"/>
    </source>
</evidence>
<feature type="transmembrane region" description="Helical" evidence="1">
    <location>
        <begin position="319"/>
        <end position="344"/>
    </location>
</feature>
<protein>
    <recommendedName>
        <fullName evidence="4">Polysaccharide biosynthesis protein</fullName>
    </recommendedName>
</protein>
<dbReference type="Proteomes" id="UP001201161">
    <property type="component" value="Unassembled WGS sequence"/>
</dbReference>
<evidence type="ECO:0000256" key="1">
    <source>
        <dbReference type="SAM" id="Phobius"/>
    </source>
</evidence>
<keyword evidence="3" id="KW-1185">Reference proteome</keyword>
<organism evidence="2 3">
    <name type="scientific">Nocardioides potassii</name>
    <dbReference type="NCBI Taxonomy" id="2911371"/>
    <lineage>
        <taxon>Bacteria</taxon>
        <taxon>Bacillati</taxon>
        <taxon>Actinomycetota</taxon>
        <taxon>Actinomycetes</taxon>
        <taxon>Propionibacteriales</taxon>
        <taxon>Nocardioidaceae</taxon>
        <taxon>Nocardioides</taxon>
    </lineage>
</organism>
<keyword evidence="1" id="KW-0812">Transmembrane</keyword>
<feature type="transmembrane region" description="Helical" evidence="1">
    <location>
        <begin position="200"/>
        <end position="220"/>
    </location>
</feature>
<comment type="caution">
    <text evidence="2">The sequence shown here is derived from an EMBL/GenBank/DDBJ whole genome shotgun (WGS) entry which is preliminary data.</text>
</comment>
<reference evidence="2 3" key="1">
    <citation type="submission" date="2022-01" db="EMBL/GenBank/DDBJ databases">
        <title>Nocardioides sp. nov., an actinomycete isolated from mining soil.</title>
        <authorList>
            <person name="Liu L."/>
        </authorList>
    </citation>
    <scope>NUCLEOTIDE SEQUENCE [LARGE SCALE GENOMIC DNA]</scope>
    <source>
        <strain evidence="2 3">KLBMP 9356</strain>
    </source>
</reference>
<gene>
    <name evidence="2" type="ORF">L2K70_16750</name>
</gene>
<feature type="transmembrane region" description="Helical" evidence="1">
    <location>
        <begin position="141"/>
        <end position="163"/>
    </location>
</feature>
<feature type="transmembrane region" description="Helical" evidence="1">
    <location>
        <begin position="351"/>
        <end position="373"/>
    </location>
</feature>
<feature type="transmembrane region" description="Helical" evidence="1">
    <location>
        <begin position="284"/>
        <end position="307"/>
    </location>
</feature>
<keyword evidence="1" id="KW-0472">Membrane</keyword>
<feature type="transmembrane region" description="Helical" evidence="1">
    <location>
        <begin position="226"/>
        <end position="247"/>
    </location>
</feature>
<dbReference type="RefSeq" id="WP_236403862.1">
    <property type="nucleotide sequence ID" value="NZ_JAKJHZ010000010.1"/>
</dbReference>
<feature type="transmembrane region" description="Helical" evidence="1">
    <location>
        <begin position="169"/>
        <end position="188"/>
    </location>
</feature>
<keyword evidence="1" id="KW-1133">Transmembrane helix</keyword>
<accession>A0ABS9HDJ2</accession>
<feature type="transmembrane region" description="Helical" evidence="1">
    <location>
        <begin position="37"/>
        <end position="57"/>
    </location>
</feature>
<proteinExistence type="predicted"/>